<reference evidence="2" key="1">
    <citation type="submission" date="2022-11" db="UniProtKB">
        <authorList>
            <consortium name="WormBaseParasite"/>
        </authorList>
    </citation>
    <scope>IDENTIFICATION</scope>
</reference>
<protein>
    <submittedName>
        <fullName evidence="2">Uncharacterized protein</fullName>
    </submittedName>
</protein>
<evidence type="ECO:0000313" key="1">
    <source>
        <dbReference type="Proteomes" id="UP000887581"/>
    </source>
</evidence>
<evidence type="ECO:0000313" key="2">
    <source>
        <dbReference type="WBParaSite" id="sdigi.contig15.g1457.t1"/>
    </source>
</evidence>
<dbReference type="Proteomes" id="UP000887581">
    <property type="component" value="Unplaced"/>
</dbReference>
<name>A0A915PKH9_9BILA</name>
<proteinExistence type="predicted"/>
<dbReference type="WBParaSite" id="sdigi.contig15.g1457.t1">
    <property type="protein sequence ID" value="sdigi.contig15.g1457.t1"/>
    <property type="gene ID" value="sdigi.contig15.g1457"/>
</dbReference>
<dbReference type="AlphaFoldDB" id="A0A915PKH9"/>
<accession>A0A915PKH9</accession>
<keyword evidence="1" id="KW-1185">Reference proteome</keyword>
<sequence>MLISTSIAVIEESNNFFISFVSDSRVLDDSAAGWITRPLDHVVKKANEVLVCPRKPLSYRYVIIRGDYQKDSRLVGRNRRSSVNEKVPCPMPLALCPLRSTPLTTALVLFRCAAASFVGSSLRVCHVATWSNVVEWRKGSAGMRRRHNDLIIGAKEDVAMSDNLQLRLIIGASRIPPYRVILYRG</sequence>
<organism evidence="1 2">
    <name type="scientific">Setaria digitata</name>
    <dbReference type="NCBI Taxonomy" id="48799"/>
    <lineage>
        <taxon>Eukaryota</taxon>
        <taxon>Metazoa</taxon>
        <taxon>Ecdysozoa</taxon>
        <taxon>Nematoda</taxon>
        <taxon>Chromadorea</taxon>
        <taxon>Rhabditida</taxon>
        <taxon>Spirurina</taxon>
        <taxon>Spiruromorpha</taxon>
        <taxon>Filarioidea</taxon>
        <taxon>Setariidae</taxon>
        <taxon>Setaria</taxon>
    </lineage>
</organism>